<dbReference type="Proteomes" id="UP000282674">
    <property type="component" value="Unassembled WGS sequence"/>
</dbReference>
<dbReference type="OrthoDB" id="3378006at2"/>
<proteinExistence type="predicted"/>
<evidence type="ECO:0000313" key="1">
    <source>
        <dbReference type="EMBL" id="RMI43308.1"/>
    </source>
</evidence>
<dbReference type="InterPro" id="IPR045682">
    <property type="entry name" value="DUF6193"/>
</dbReference>
<dbReference type="EMBL" id="RFFG01000026">
    <property type="protein sequence ID" value="RMI43308.1"/>
    <property type="molecule type" value="Genomic_DNA"/>
</dbReference>
<name>A0A3M2M864_9ACTN</name>
<protein>
    <submittedName>
        <fullName evidence="1">Uncharacterized protein</fullName>
    </submittedName>
</protein>
<dbReference type="Pfam" id="PF19692">
    <property type="entry name" value="DUF6193"/>
    <property type="match status" value="1"/>
</dbReference>
<keyword evidence="2" id="KW-1185">Reference proteome</keyword>
<gene>
    <name evidence="1" type="ORF">EBO15_16635</name>
</gene>
<comment type="caution">
    <text evidence="1">The sequence shown here is derived from an EMBL/GenBank/DDBJ whole genome shotgun (WGS) entry which is preliminary data.</text>
</comment>
<organism evidence="1 2">
    <name type="scientific">Actinomadura harenae</name>
    <dbReference type="NCBI Taxonomy" id="2483351"/>
    <lineage>
        <taxon>Bacteria</taxon>
        <taxon>Bacillati</taxon>
        <taxon>Actinomycetota</taxon>
        <taxon>Actinomycetes</taxon>
        <taxon>Streptosporangiales</taxon>
        <taxon>Thermomonosporaceae</taxon>
        <taxon>Actinomadura</taxon>
    </lineage>
</organism>
<evidence type="ECO:0000313" key="2">
    <source>
        <dbReference type="Proteomes" id="UP000282674"/>
    </source>
</evidence>
<sequence>MSREPDPAVLYPEVAARGSLAAALQAAAADQGLVLPVAVTPSDPLRHATFTSVVPHRHSSYVAARHHERSWSILGCSNDRLMICGNTKDLRDLPRVIRDWAEGAGLDEIGQAAPFDLLTGRFEVADKNPVGVIASEWQWLLKGAVDADWPQYRALIKTAHAQPTLRRLYPFTSHWALSFSNTPDYPFSPPFVSIDSPWGTGGYTIREWWNGPALHHVTTPAEAIAIAVDRIPADLRQAPPQGPAQDS</sequence>
<dbReference type="AlphaFoldDB" id="A0A3M2M864"/>
<accession>A0A3M2M864</accession>
<reference evidence="1 2" key="1">
    <citation type="submission" date="2018-10" db="EMBL/GenBank/DDBJ databases">
        <title>Isolation from soil.</title>
        <authorList>
            <person name="Hu J."/>
        </authorList>
    </citation>
    <scope>NUCLEOTIDE SEQUENCE [LARGE SCALE GENOMIC DNA]</scope>
    <source>
        <strain evidence="1 2">NEAU-Ht49</strain>
    </source>
</reference>
<dbReference type="RefSeq" id="WP_122195303.1">
    <property type="nucleotide sequence ID" value="NZ_JBHSKC010000012.1"/>
</dbReference>